<dbReference type="RefSeq" id="WP_092668340.1">
    <property type="nucleotide sequence ID" value="NZ_FOXS01000001.1"/>
</dbReference>
<name>A0A1I5T837_HYMAR</name>
<protein>
    <recommendedName>
        <fullName evidence="3">Sce7725 family protein</fullName>
    </recommendedName>
</protein>
<dbReference type="NCBIfam" id="NF033831">
    <property type="entry name" value="sce7725_fam"/>
    <property type="match status" value="1"/>
</dbReference>
<evidence type="ECO:0000313" key="1">
    <source>
        <dbReference type="EMBL" id="SFP78981.1"/>
    </source>
</evidence>
<proteinExistence type="predicted"/>
<keyword evidence="2" id="KW-1185">Reference proteome</keyword>
<dbReference type="Proteomes" id="UP000199029">
    <property type="component" value="Unassembled WGS sequence"/>
</dbReference>
<evidence type="ECO:0000313" key="2">
    <source>
        <dbReference type="Proteomes" id="UP000199029"/>
    </source>
</evidence>
<sequence length="310" mass="35686">MYLPYLRGKQFELLALRESINLMARKSDKISPIIEPVKKVSASLERCMADLANANINFSIILNPAVGELQKDYHVILNAIKSSIYGYENFQLAFLIDSEASWQRLAYIMQVVDFPFGGITLIHNLEFKDVKDRLKNVRNVKFNLINYGATSRRYHRNFSDSTKISLDDYFKSKARNSEYSKVEDEIFSDEYKFFSDEGFNGFSDYLTLGSVYSDAGFLPYAVAIHLTYLGPEEVIKVRHFVCDSTEDNTDTAGKFKEALHKLITWLYDNHHSTAAVEEFKQLHLNEHFPGLGIIKKLSIQNHLQLLLRLL</sequence>
<dbReference type="OrthoDB" id="8910160at2"/>
<organism evidence="1 2">
    <name type="scientific">Hymenobacter arizonensis</name>
    <name type="common">Siccationidurans arizonensis</name>
    <dbReference type="NCBI Taxonomy" id="1227077"/>
    <lineage>
        <taxon>Bacteria</taxon>
        <taxon>Pseudomonadati</taxon>
        <taxon>Bacteroidota</taxon>
        <taxon>Cytophagia</taxon>
        <taxon>Cytophagales</taxon>
        <taxon>Hymenobacteraceae</taxon>
        <taxon>Hymenobacter</taxon>
    </lineage>
</organism>
<gene>
    <name evidence="1" type="ORF">SAMN04515668_0349</name>
</gene>
<accession>A0A1I5T837</accession>
<evidence type="ECO:0008006" key="3">
    <source>
        <dbReference type="Google" id="ProtNLM"/>
    </source>
</evidence>
<dbReference type="STRING" id="1227077.SAMN04515668_0349"/>
<dbReference type="EMBL" id="FOXS01000001">
    <property type="protein sequence ID" value="SFP78981.1"/>
    <property type="molecule type" value="Genomic_DNA"/>
</dbReference>
<dbReference type="InterPro" id="IPR047727">
    <property type="entry name" value="Sce7725-like"/>
</dbReference>
<reference evidence="2" key="1">
    <citation type="submission" date="2016-10" db="EMBL/GenBank/DDBJ databases">
        <authorList>
            <person name="Varghese N."/>
            <person name="Submissions S."/>
        </authorList>
    </citation>
    <scope>NUCLEOTIDE SEQUENCE [LARGE SCALE GENOMIC DNA]</scope>
    <source>
        <strain evidence="2">OR362-8,ATCC BAA-1266,JCM 13504</strain>
    </source>
</reference>
<dbReference type="AlphaFoldDB" id="A0A1I5T837"/>